<gene>
    <name evidence="1" type="ORF">XELAEV_18028509mg</name>
</gene>
<sequence>MNDFWWGKDIFIAAVLPMRNVISKCDGPLLLVKETVLPLWPKEMSQVNGLLISRKFMYLLHEDRCHL</sequence>
<reference evidence="2" key="1">
    <citation type="journal article" date="2016" name="Nature">
        <title>Genome evolution in the allotetraploid frog Xenopus laevis.</title>
        <authorList>
            <person name="Session A.M."/>
            <person name="Uno Y."/>
            <person name="Kwon T."/>
            <person name="Chapman J.A."/>
            <person name="Toyoda A."/>
            <person name="Takahashi S."/>
            <person name="Fukui A."/>
            <person name="Hikosaka A."/>
            <person name="Suzuki A."/>
            <person name="Kondo M."/>
            <person name="van Heeringen S.J."/>
            <person name="Quigley I."/>
            <person name="Heinz S."/>
            <person name="Ogino H."/>
            <person name="Ochi H."/>
            <person name="Hellsten U."/>
            <person name="Lyons J.B."/>
            <person name="Simakov O."/>
            <person name="Putnam N."/>
            <person name="Stites J."/>
            <person name="Kuroki Y."/>
            <person name="Tanaka T."/>
            <person name="Michiue T."/>
            <person name="Watanabe M."/>
            <person name="Bogdanovic O."/>
            <person name="Lister R."/>
            <person name="Georgiou G."/>
            <person name="Paranjpe S.S."/>
            <person name="van Kruijsbergen I."/>
            <person name="Shu S."/>
            <person name="Carlson J."/>
            <person name="Kinoshita T."/>
            <person name="Ohta Y."/>
            <person name="Mawaribuchi S."/>
            <person name="Jenkins J."/>
            <person name="Grimwood J."/>
            <person name="Schmutz J."/>
            <person name="Mitros T."/>
            <person name="Mozaffari S.V."/>
            <person name="Suzuki Y."/>
            <person name="Haramoto Y."/>
            <person name="Yamamoto T.S."/>
            <person name="Takagi C."/>
            <person name="Heald R."/>
            <person name="Miller K."/>
            <person name="Haudenschild C."/>
            <person name="Kitzman J."/>
            <person name="Nakayama T."/>
            <person name="Izutsu Y."/>
            <person name="Robert J."/>
            <person name="Fortriede J."/>
            <person name="Burns K."/>
            <person name="Lotay V."/>
            <person name="Karimi K."/>
            <person name="Yasuoka Y."/>
            <person name="Dichmann D.S."/>
            <person name="Flajnik M.F."/>
            <person name="Houston D.W."/>
            <person name="Shendure J."/>
            <person name="DuPasquier L."/>
            <person name="Vize P.D."/>
            <person name="Zorn A.M."/>
            <person name="Ito M."/>
            <person name="Marcotte E.M."/>
            <person name="Wallingford J.B."/>
            <person name="Ito Y."/>
            <person name="Asashima M."/>
            <person name="Ueno N."/>
            <person name="Matsuda Y."/>
            <person name="Veenstra G.J."/>
            <person name="Fujiyama A."/>
            <person name="Harland R.M."/>
            <person name="Taira M."/>
            <person name="Rokhsar D.S."/>
        </authorList>
    </citation>
    <scope>NUCLEOTIDE SEQUENCE [LARGE SCALE GENOMIC DNA]</scope>
    <source>
        <strain evidence="2">J</strain>
    </source>
</reference>
<protein>
    <submittedName>
        <fullName evidence="1">Uncharacterized protein</fullName>
    </submittedName>
</protein>
<evidence type="ECO:0000313" key="2">
    <source>
        <dbReference type="Proteomes" id="UP000694892"/>
    </source>
</evidence>
<dbReference type="AlphaFoldDB" id="A0A974HGW9"/>
<accession>A0A974HGW9</accession>
<evidence type="ECO:0000313" key="1">
    <source>
        <dbReference type="EMBL" id="OCT77418.1"/>
    </source>
</evidence>
<name>A0A974HGW9_XENLA</name>
<dbReference type="EMBL" id="CM004475">
    <property type="protein sequence ID" value="OCT77418.1"/>
    <property type="molecule type" value="Genomic_DNA"/>
</dbReference>
<organism evidence="1 2">
    <name type="scientific">Xenopus laevis</name>
    <name type="common">African clawed frog</name>
    <dbReference type="NCBI Taxonomy" id="8355"/>
    <lineage>
        <taxon>Eukaryota</taxon>
        <taxon>Metazoa</taxon>
        <taxon>Chordata</taxon>
        <taxon>Craniata</taxon>
        <taxon>Vertebrata</taxon>
        <taxon>Euteleostomi</taxon>
        <taxon>Amphibia</taxon>
        <taxon>Batrachia</taxon>
        <taxon>Anura</taxon>
        <taxon>Pipoidea</taxon>
        <taxon>Pipidae</taxon>
        <taxon>Xenopodinae</taxon>
        <taxon>Xenopus</taxon>
        <taxon>Xenopus</taxon>
    </lineage>
</organism>
<proteinExistence type="predicted"/>
<dbReference type="Proteomes" id="UP000694892">
    <property type="component" value="Chromosome 5S"/>
</dbReference>